<dbReference type="InterPro" id="IPR036968">
    <property type="entry name" value="Enolpyruvate_Tfrase_sf"/>
</dbReference>
<dbReference type="Gene3D" id="3.65.10.10">
    <property type="entry name" value="Enolpyruvate transferase domain"/>
    <property type="match status" value="2"/>
</dbReference>
<dbReference type="HAMAP" id="MF_00111">
    <property type="entry name" value="MurA"/>
    <property type="match status" value="1"/>
</dbReference>
<evidence type="ECO:0000259" key="13">
    <source>
        <dbReference type="Pfam" id="PF00275"/>
    </source>
</evidence>
<keyword evidence="12" id="KW-0670">Pyruvate</keyword>
<dbReference type="GO" id="GO:0008760">
    <property type="term" value="F:UDP-N-acetylglucosamine 1-carboxyvinyltransferase activity"/>
    <property type="evidence" value="ECO:0007669"/>
    <property type="project" value="UniProtKB-EC"/>
</dbReference>
<organism evidence="14 15">
    <name type="scientific">Candidatus Rhabdochlamydia porcellionis</name>
    <dbReference type="NCBI Taxonomy" id="225148"/>
    <lineage>
        <taxon>Bacteria</taxon>
        <taxon>Pseudomonadati</taxon>
        <taxon>Chlamydiota</taxon>
        <taxon>Chlamydiia</taxon>
        <taxon>Parachlamydiales</taxon>
        <taxon>Candidatus Rhabdochlamydiaceae</taxon>
        <taxon>Candidatus Rhabdochlamydia</taxon>
    </lineage>
</organism>
<evidence type="ECO:0000256" key="10">
    <source>
        <dbReference type="ARBA" id="ARBA00038367"/>
    </source>
</evidence>
<dbReference type="PANTHER" id="PTHR43783:SF1">
    <property type="entry name" value="UDP-N-ACETYLGLUCOSAMINE 1-CARBOXYVINYLTRANSFERASE"/>
    <property type="match status" value="1"/>
</dbReference>
<reference evidence="14 15" key="1">
    <citation type="submission" date="2021-05" db="EMBL/GenBank/DDBJ databases">
        <title>Ecology and evolution of chlamydial symbionts of arthropods.</title>
        <authorList>
            <person name="Halter T."/>
            <person name="Sixt B.S."/>
            <person name="Toenshoff E.R."/>
            <person name="Koestlbacher S."/>
            <person name="Schulz F."/>
            <person name="Kostanjsek R."/>
            <person name="Collingro A."/>
            <person name="Hendrickx F."/>
            <person name="Horn M."/>
        </authorList>
    </citation>
    <scope>NUCLEOTIDE SEQUENCE [LARGE SCALE GENOMIC DNA]</scope>
    <source>
        <strain evidence="14 15">15C</strain>
    </source>
</reference>
<feature type="binding site" evidence="12">
    <location>
        <begin position="38"/>
        <end position="39"/>
    </location>
    <ligand>
        <name>phosphoenolpyruvate</name>
        <dbReference type="ChEBI" id="CHEBI:58702"/>
    </ligand>
</feature>
<comment type="similarity">
    <text evidence="10 12">Belongs to the EPSP synthase family. MurA subfamily.</text>
</comment>
<evidence type="ECO:0000256" key="12">
    <source>
        <dbReference type="HAMAP-Rule" id="MF_00111"/>
    </source>
</evidence>
<gene>
    <name evidence="12" type="primary">murA</name>
    <name evidence="14" type="ORF">RHAB15C_0000136</name>
</gene>
<keyword evidence="6 12" id="KW-0133">Cell shape</keyword>
<comment type="caution">
    <text evidence="12">Lacks conserved residue(s) required for the propagation of feature annotation.</text>
</comment>
<keyword evidence="9 12" id="KW-0961">Cell wall biogenesis/degradation</keyword>
<dbReference type="Proteomes" id="UP000822862">
    <property type="component" value="Chromosome"/>
</dbReference>
<keyword evidence="4 12" id="KW-0132">Cell division</keyword>
<dbReference type="NCBIfam" id="NF006873">
    <property type="entry name" value="PRK09369.1"/>
    <property type="match status" value="1"/>
</dbReference>
<evidence type="ECO:0000313" key="15">
    <source>
        <dbReference type="Proteomes" id="UP000822862"/>
    </source>
</evidence>
<evidence type="ECO:0000256" key="2">
    <source>
        <dbReference type="ARBA" id="ARBA00004752"/>
    </source>
</evidence>
<evidence type="ECO:0000256" key="7">
    <source>
        <dbReference type="ARBA" id="ARBA00022984"/>
    </source>
</evidence>
<feature type="domain" description="Enolpyruvate transferase" evidence="13">
    <location>
        <begin position="24"/>
        <end position="446"/>
    </location>
</feature>
<keyword evidence="5 12" id="KW-0808">Transferase</keyword>
<protein>
    <recommendedName>
        <fullName evidence="12">UDP-N-acetylglucosamine 1-carboxyvinyltransferase</fullName>
        <ecNumber evidence="12">2.5.1.7</ecNumber>
    </recommendedName>
    <alternativeName>
        <fullName evidence="12">Enoylpyruvate transferase</fullName>
    </alternativeName>
    <alternativeName>
        <fullName evidence="12">UDP-N-acetylglucosamine enolpyruvyl transferase</fullName>
        <shortName evidence="12">EPT</shortName>
    </alternativeName>
</protein>
<feature type="binding site" evidence="12">
    <location>
        <position position="351"/>
    </location>
    <ligand>
        <name>UDP-N-acetyl-alpha-D-glucosamine</name>
        <dbReference type="ChEBI" id="CHEBI:57705"/>
    </ligand>
</feature>
<feature type="modified residue" description="2-(S-cysteinyl)pyruvic acid O-phosphothioketal" evidence="12">
    <location>
        <position position="135"/>
    </location>
</feature>
<sequence length="482" mass="53114">MTKRSILPILEIIQRFTDMLKIKGNYPLKGQVKVAGAKNSITKLLVASLLSNKKCIFHNVPDISEVEITVALCQEIGSQIAWDRSNGIIEIITPELKSCYIPQRFSGSNRIPILMIGALLGRTDEDIIVPTAGGCNIGKRPIDFHIHALEKLGAQIEYRRMKKEGAYFARAHHGLIGNIITLPYPSVGATENTILSAVSAKGTTVIKNAAIEPEIVDLMLFLQKLGVTIEMDVDRTIRIQQTKAFHEVEHTVISDRTEAASFALAAISTKGRVLVEGAQHQSMISFLNRLREVNGGFEVKKNGIEFFYNGPLRGGIHLETDVHPGFLTDWQQPFVVLLTQAHGASVVHETVYENRFGYIETLKNMGADIQLFTQCLGGRLCRFAAQNYQHSVVIQGLTPLHAKEICIPDLRAGFAYVLAALLAPETSLLSGVHYLKRGYEKIVEKLSSIGAHIEYVSQKSVPIPLSECVDTIAQISQAKAVK</sequence>
<evidence type="ECO:0000256" key="3">
    <source>
        <dbReference type="ARBA" id="ARBA00022490"/>
    </source>
</evidence>
<comment type="pathway">
    <text evidence="2 12">Cell wall biogenesis; peptidoglycan biosynthesis.</text>
</comment>
<proteinExistence type="inferred from homology"/>
<evidence type="ECO:0000256" key="8">
    <source>
        <dbReference type="ARBA" id="ARBA00023306"/>
    </source>
</evidence>
<comment type="function">
    <text evidence="12">Cell wall formation. Adds enolpyruvyl to UDP-N-acetylglucosamine.</text>
</comment>
<keyword evidence="3 12" id="KW-0963">Cytoplasm</keyword>
<evidence type="ECO:0000256" key="5">
    <source>
        <dbReference type="ARBA" id="ARBA00022679"/>
    </source>
</evidence>
<keyword evidence="15" id="KW-1185">Reference proteome</keyword>
<evidence type="ECO:0000256" key="4">
    <source>
        <dbReference type="ARBA" id="ARBA00022618"/>
    </source>
</evidence>
<evidence type="ECO:0000256" key="6">
    <source>
        <dbReference type="ARBA" id="ARBA00022960"/>
    </source>
</evidence>
<dbReference type="PANTHER" id="PTHR43783">
    <property type="entry name" value="UDP-N-ACETYLGLUCOSAMINE 1-CARBOXYVINYLTRANSFERASE"/>
    <property type="match status" value="1"/>
</dbReference>
<keyword evidence="8 12" id="KW-0131">Cell cycle</keyword>
<comment type="catalytic activity">
    <reaction evidence="11 12">
        <text>phosphoenolpyruvate + UDP-N-acetyl-alpha-D-glucosamine = UDP-N-acetyl-3-O-(1-carboxyvinyl)-alpha-D-glucosamine + phosphate</text>
        <dbReference type="Rhea" id="RHEA:18681"/>
        <dbReference type="ChEBI" id="CHEBI:43474"/>
        <dbReference type="ChEBI" id="CHEBI:57705"/>
        <dbReference type="ChEBI" id="CHEBI:58702"/>
        <dbReference type="ChEBI" id="CHEBI:68483"/>
        <dbReference type="EC" id="2.5.1.7"/>
    </reaction>
</comment>
<dbReference type="InterPro" id="IPR013792">
    <property type="entry name" value="RNA3'P_cycl/enolpyr_Trfase_a/b"/>
</dbReference>
<feature type="active site" description="Proton donor" evidence="12">
    <location>
        <position position="135"/>
    </location>
</feature>
<feature type="binding site" evidence="12">
    <location>
        <position position="110"/>
    </location>
    <ligand>
        <name>UDP-N-acetyl-alpha-D-glucosamine</name>
        <dbReference type="ChEBI" id="CHEBI:57705"/>
    </ligand>
</feature>
<dbReference type="Pfam" id="PF00275">
    <property type="entry name" value="EPSP_synthase"/>
    <property type="match status" value="1"/>
</dbReference>
<dbReference type="EC" id="2.5.1.7" evidence="12"/>
<dbReference type="InterPro" id="IPR050068">
    <property type="entry name" value="MurA_subfamily"/>
</dbReference>
<dbReference type="EMBL" id="CP075585">
    <property type="protein sequence ID" value="QZA58264.1"/>
    <property type="molecule type" value="Genomic_DNA"/>
</dbReference>
<dbReference type="SUPFAM" id="SSF55205">
    <property type="entry name" value="EPT/RTPC-like"/>
    <property type="match status" value="1"/>
</dbReference>
<dbReference type="CDD" id="cd01555">
    <property type="entry name" value="UdpNAET"/>
    <property type="match status" value="1"/>
</dbReference>
<dbReference type="NCBIfam" id="TIGR01072">
    <property type="entry name" value="murA"/>
    <property type="match status" value="1"/>
</dbReference>
<evidence type="ECO:0000256" key="9">
    <source>
        <dbReference type="ARBA" id="ARBA00023316"/>
    </source>
</evidence>
<feature type="binding site" evidence="12">
    <location>
        <position position="329"/>
    </location>
    <ligand>
        <name>UDP-N-acetyl-alpha-D-glucosamine</name>
        <dbReference type="ChEBI" id="CHEBI:57705"/>
    </ligand>
</feature>
<evidence type="ECO:0000256" key="1">
    <source>
        <dbReference type="ARBA" id="ARBA00004496"/>
    </source>
</evidence>
<accession>A0ABX8YYE2</accession>
<dbReference type="InterPro" id="IPR001986">
    <property type="entry name" value="Enolpyruvate_Tfrase_dom"/>
</dbReference>
<evidence type="ECO:0000313" key="14">
    <source>
        <dbReference type="EMBL" id="QZA58264.1"/>
    </source>
</evidence>
<dbReference type="InterPro" id="IPR005750">
    <property type="entry name" value="UDP_GlcNAc_COvinyl_MurA"/>
</dbReference>
<keyword evidence="7 12" id="KW-0573">Peptidoglycan synthesis</keyword>
<evidence type="ECO:0000256" key="11">
    <source>
        <dbReference type="ARBA" id="ARBA00047527"/>
    </source>
</evidence>
<name>A0ABX8YYE2_9BACT</name>
<comment type="subcellular location">
    <subcellularLocation>
        <location evidence="1 12">Cytoplasm</location>
    </subcellularLocation>
</comment>